<proteinExistence type="predicted"/>
<feature type="region of interest" description="Disordered" evidence="1">
    <location>
        <begin position="1"/>
        <end position="24"/>
    </location>
</feature>
<reference evidence="2 3" key="1">
    <citation type="journal article" date="2024" name="Chem. Sci.">
        <title>Discovery of a lagriamide polyketide by integrated genome mining, isotopic labeling, and untargeted metabolomics.</title>
        <authorList>
            <person name="Fergusson C.H."/>
            <person name="Saulog J."/>
            <person name="Paulo B.S."/>
            <person name="Wilson D.M."/>
            <person name="Liu D.Y."/>
            <person name="Morehouse N.J."/>
            <person name="Waterworth S."/>
            <person name="Barkei J."/>
            <person name="Gray C.A."/>
            <person name="Kwan J.C."/>
            <person name="Eustaquio A.S."/>
            <person name="Linington R.G."/>
        </authorList>
    </citation>
    <scope>NUCLEOTIDE SEQUENCE [LARGE SCALE GENOMIC DNA]</scope>
    <source>
        <strain evidence="2 3">RL17-338-BIF-B</strain>
    </source>
</reference>
<name>A0ABV1LTQ7_9BURK</name>
<evidence type="ECO:0000313" key="3">
    <source>
        <dbReference type="Proteomes" id="UP001469089"/>
    </source>
</evidence>
<dbReference type="Proteomes" id="UP001469089">
    <property type="component" value="Unassembled WGS sequence"/>
</dbReference>
<dbReference type="RefSeq" id="WP_133116915.1">
    <property type="nucleotide sequence ID" value="NZ_JAOALG010000002.1"/>
</dbReference>
<evidence type="ECO:0000256" key="1">
    <source>
        <dbReference type="SAM" id="MobiDB-lite"/>
    </source>
</evidence>
<keyword evidence="3" id="KW-1185">Reference proteome</keyword>
<evidence type="ECO:0000313" key="2">
    <source>
        <dbReference type="EMBL" id="MEQ5842592.1"/>
    </source>
</evidence>
<gene>
    <name evidence="2" type="ORF">N0A02_24380</name>
</gene>
<accession>A0ABV1LTQ7</accession>
<organism evidence="2 3">
    <name type="scientific">Paraburkholderia acidicola</name>
    <dbReference type="NCBI Taxonomy" id="1912599"/>
    <lineage>
        <taxon>Bacteria</taxon>
        <taxon>Pseudomonadati</taxon>
        <taxon>Pseudomonadota</taxon>
        <taxon>Betaproteobacteria</taxon>
        <taxon>Burkholderiales</taxon>
        <taxon>Burkholderiaceae</taxon>
        <taxon>Paraburkholderia</taxon>
    </lineage>
</organism>
<feature type="compositionally biased region" description="Basic and acidic residues" evidence="1">
    <location>
        <begin position="8"/>
        <end position="24"/>
    </location>
</feature>
<sequence length="191" mass="21083">MKVATRQDILDTGKSIHDMPDGDAKAARQGHFYQALKQSVSQIGSQATHRTPDEAYADAARAFSLPEESLPAAYKAQLLHSFVDRISVLSAPAQVPVFESLCHVIRDLEPRELQIEPLRALIEQITLPAIYGQAQQAIDRVAVIARNLPEDYHFDMAFRLTNAIGSTDNPDKEALCAHVRGAIPTDTMFAY</sequence>
<dbReference type="EMBL" id="JAOALG010000002">
    <property type="protein sequence ID" value="MEQ5842592.1"/>
    <property type="molecule type" value="Genomic_DNA"/>
</dbReference>
<protein>
    <submittedName>
        <fullName evidence="2">Uncharacterized protein</fullName>
    </submittedName>
</protein>
<comment type="caution">
    <text evidence="2">The sequence shown here is derived from an EMBL/GenBank/DDBJ whole genome shotgun (WGS) entry which is preliminary data.</text>
</comment>